<accession>A0A5N6KTE5</accession>
<dbReference type="Gene3D" id="1.25.40.20">
    <property type="entry name" value="Ankyrin repeat-containing domain"/>
    <property type="match status" value="1"/>
</dbReference>
<evidence type="ECO:0000313" key="5">
    <source>
        <dbReference type="Proteomes" id="UP000327013"/>
    </source>
</evidence>
<feature type="compositionally biased region" description="Acidic residues" evidence="2">
    <location>
        <begin position="489"/>
        <end position="500"/>
    </location>
</feature>
<keyword evidence="1" id="KW-0040">ANK repeat</keyword>
<sequence>MPSTITKTLLLSLGLASLALADKHTAPRHPYSLRHLTCNREEAPSTCHQTVTSFLASPPAGVQCCNSNTSGSRCTTVHTDAENGCELELCGYQGCIDCSAFAASLAYAADYCAAGGAGEASSAAMTLTMETGASDARLVFSSTSTSADEPDVYGLLEHERQKVLRRDVEVLAVERDAGPTIDPLWNWRIGFWRFLLRMIPTGRAIEARHGLVGAADLDLHEESLAAVALVVGADNISLVDILPGVGAADDVGRLLSRKGFALIVLLVDVELVGASAALETMCPGTALASSLPILLRNCLYLVSQPPTPPQKARRGNHKTPQATTHTTTMADADQGATPRELLLEAARRNNTSLLDDLLATLDEPATAALINAAADGTGLTALLVAAKYGAYDVIDTLLDQPMVETDPRAPASGDTPLHLAVEFANTRGEEGGGWAQALAMVDILLDAGCDPRLRNRSGSKPVDTVEGRNVELKAVLRRGEMALDSVGDVVDEDAAAEEEGVGGHDSASDDEA</sequence>
<dbReference type="SMART" id="SM00248">
    <property type="entry name" value="ANK"/>
    <property type="match status" value="2"/>
</dbReference>
<evidence type="ECO:0000256" key="1">
    <source>
        <dbReference type="PROSITE-ProRule" id="PRU00023"/>
    </source>
</evidence>
<reference evidence="4 5" key="1">
    <citation type="submission" date="2019-06" db="EMBL/GenBank/DDBJ databases">
        <title>A chromosomal-level reference genome of Carpinus fangiana (Coryloideae, Betulaceae).</title>
        <authorList>
            <person name="Yang X."/>
            <person name="Wang Z."/>
            <person name="Zhang L."/>
            <person name="Hao G."/>
            <person name="Liu J."/>
            <person name="Yang Y."/>
        </authorList>
    </citation>
    <scope>NUCLEOTIDE SEQUENCE [LARGE SCALE GENOMIC DNA]</scope>
    <source>
        <strain evidence="4">Cfa_2016G</strain>
        <tissue evidence="4">Leaf</tissue>
    </source>
</reference>
<feature type="region of interest" description="Disordered" evidence="2">
    <location>
        <begin position="486"/>
        <end position="512"/>
    </location>
</feature>
<dbReference type="InterPro" id="IPR036770">
    <property type="entry name" value="Ankyrin_rpt-contain_sf"/>
</dbReference>
<evidence type="ECO:0000256" key="2">
    <source>
        <dbReference type="SAM" id="MobiDB-lite"/>
    </source>
</evidence>
<protein>
    <submittedName>
        <fullName evidence="4">Uncharacterized protein</fullName>
    </submittedName>
</protein>
<dbReference type="Proteomes" id="UP000327013">
    <property type="component" value="Unassembled WGS sequence"/>
</dbReference>
<dbReference type="SUPFAM" id="SSF48403">
    <property type="entry name" value="Ankyrin repeat"/>
    <property type="match status" value="1"/>
</dbReference>
<evidence type="ECO:0000313" key="4">
    <source>
        <dbReference type="EMBL" id="KAB8343237.1"/>
    </source>
</evidence>
<keyword evidence="5" id="KW-1185">Reference proteome</keyword>
<comment type="caution">
    <text evidence="4">The sequence shown here is derived from an EMBL/GenBank/DDBJ whole genome shotgun (WGS) entry which is preliminary data.</text>
</comment>
<dbReference type="AlphaFoldDB" id="A0A5N6KTE5"/>
<evidence type="ECO:0000256" key="3">
    <source>
        <dbReference type="SAM" id="SignalP"/>
    </source>
</evidence>
<name>A0A5N6KTE5_9ROSI</name>
<gene>
    <name evidence="4" type="ORF">FH972_022827</name>
</gene>
<proteinExistence type="predicted"/>
<dbReference type="OrthoDB" id="9995210at2759"/>
<dbReference type="EMBL" id="VIBQ01000012">
    <property type="protein sequence ID" value="KAB8343237.1"/>
    <property type="molecule type" value="Genomic_DNA"/>
</dbReference>
<feature type="signal peptide" evidence="3">
    <location>
        <begin position="1"/>
        <end position="21"/>
    </location>
</feature>
<feature type="repeat" description="ANK" evidence="1">
    <location>
        <begin position="412"/>
        <end position="456"/>
    </location>
</feature>
<dbReference type="Pfam" id="PF12796">
    <property type="entry name" value="Ank_2"/>
    <property type="match status" value="1"/>
</dbReference>
<keyword evidence="3" id="KW-0732">Signal</keyword>
<organism evidence="4 5">
    <name type="scientific">Carpinus fangiana</name>
    <dbReference type="NCBI Taxonomy" id="176857"/>
    <lineage>
        <taxon>Eukaryota</taxon>
        <taxon>Viridiplantae</taxon>
        <taxon>Streptophyta</taxon>
        <taxon>Embryophyta</taxon>
        <taxon>Tracheophyta</taxon>
        <taxon>Spermatophyta</taxon>
        <taxon>Magnoliopsida</taxon>
        <taxon>eudicotyledons</taxon>
        <taxon>Gunneridae</taxon>
        <taxon>Pentapetalae</taxon>
        <taxon>rosids</taxon>
        <taxon>fabids</taxon>
        <taxon>Fagales</taxon>
        <taxon>Betulaceae</taxon>
        <taxon>Carpinus</taxon>
    </lineage>
</organism>
<feature type="chain" id="PRO_5024279683" evidence="3">
    <location>
        <begin position="22"/>
        <end position="512"/>
    </location>
</feature>
<dbReference type="InterPro" id="IPR002110">
    <property type="entry name" value="Ankyrin_rpt"/>
</dbReference>
<dbReference type="PROSITE" id="PS50088">
    <property type="entry name" value="ANK_REPEAT"/>
    <property type="match status" value="1"/>
</dbReference>
<feature type="region of interest" description="Disordered" evidence="2">
    <location>
        <begin position="306"/>
        <end position="328"/>
    </location>
</feature>